<dbReference type="PRINTS" id="PR00081">
    <property type="entry name" value="GDHRDH"/>
</dbReference>
<dbReference type="EMBL" id="JAVFKY010000006">
    <property type="protein sequence ID" value="KAK5575013.1"/>
    <property type="molecule type" value="Genomic_DNA"/>
</dbReference>
<name>A0AAN7U0V1_9MYCE</name>
<dbReference type="PRINTS" id="PR00080">
    <property type="entry name" value="SDRFAMILY"/>
</dbReference>
<comment type="similarity">
    <text evidence="1">Belongs to the short-chain dehydrogenases/reductases (SDR) family.</text>
</comment>
<dbReference type="SUPFAM" id="SSF51735">
    <property type="entry name" value="NAD(P)-binding Rossmann-fold domains"/>
    <property type="match status" value="1"/>
</dbReference>
<reference evidence="2 3" key="1">
    <citation type="submission" date="2023-11" db="EMBL/GenBank/DDBJ databases">
        <title>Dfirmibasis_genome.</title>
        <authorList>
            <person name="Edelbroek B."/>
            <person name="Kjellin J."/>
            <person name="Jerlstrom-Hultqvist J."/>
            <person name="Soderbom F."/>
        </authorList>
    </citation>
    <scope>NUCLEOTIDE SEQUENCE [LARGE SCALE GENOMIC DNA]</scope>
    <source>
        <strain evidence="2 3">TNS-C-14</strain>
    </source>
</reference>
<dbReference type="InterPro" id="IPR002347">
    <property type="entry name" value="SDR_fam"/>
</dbReference>
<protein>
    <submittedName>
        <fullName evidence="2">Uncharacterized protein</fullName>
    </submittedName>
</protein>
<dbReference type="Proteomes" id="UP001344447">
    <property type="component" value="Unassembled WGS sequence"/>
</dbReference>
<gene>
    <name evidence="2" type="ORF">RB653_010268</name>
</gene>
<evidence type="ECO:0000256" key="1">
    <source>
        <dbReference type="RuleBase" id="RU000363"/>
    </source>
</evidence>
<accession>A0AAN7U0V1</accession>
<organism evidence="2 3">
    <name type="scientific">Dictyostelium firmibasis</name>
    <dbReference type="NCBI Taxonomy" id="79012"/>
    <lineage>
        <taxon>Eukaryota</taxon>
        <taxon>Amoebozoa</taxon>
        <taxon>Evosea</taxon>
        <taxon>Eumycetozoa</taxon>
        <taxon>Dictyostelia</taxon>
        <taxon>Dictyosteliales</taxon>
        <taxon>Dictyosteliaceae</taxon>
        <taxon>Dictyostelium</taxon>
    </lineage>
</organism>
<dbReference type="Pfam" id="PF00106">
    <property type="entry name" value="adh_short"/>
    <property type="match status" value="1"/>
</dbReference>
<dbReference type="CDD" id="cd05374">
    <property type="entry name" value="17beta-HSD-like_SDR_c"/>
    <property type="match status" value="1"/>
</dbReference>
<dbReference type="PROSITE" id="PS00061">
    <property type="entry name" value="ADH_SHORT"/>
    <property type="match status" value="1"/>
</dbReference>
<proteinExistence type="inferred from homology"/>
<dbReference type="PANTHER" id="PTHR43976">
    <property type="entry name" value="SHORT CHAIN DEHYDROGENASE"/>
    <property type="match status" value="1"/>
</dbReference>
<sequence length="288" mass="32132">MEALDNSKIWFVTGTSSGIGLSLVKKLLINGYKVSALTRKPEELEKQVKEINNHVDNLLITKTDITNDQSVKNAVEKTIEKFGKIDVVINNAGYGLIGSLEEVSDEEVRAIYDVNVFGVINILRNTTPHLRKQRSGIIINVSSVLGWYSMANYYAYCSTKHAVNAITFSAQKELKPFGVKVILASPGGFRTNFVVGETTNFQIPKSLLDEYKTNELIQIFNKYSPNSKGDPEKAADVLIKLTNLNEVPDNLFMGSDSLEQSKLHLEAHLKENEKWAQLSVSSDFDQDK</sequence>
<dbReference type="AlphaFoldDB" id="A0AAN7U0V1"/>
<evidence type="ECO:0000313" key="2">
    <source>
        <dbReference type="EMBL" id="KAK5575013.1"/>
    </source>
</evidence>
<dbReference type="InterPro" id="IPR036291">
    <property type="entry name" value="NAD(P)-bd_dom_sf"/>
</dbReference>
<comment type="caution">
    <text evidence="2">The sequence shown here is derived from an EMBL/GenBank/DDBJ whole genome shotgun (WGS) entry which is preliminary data.</text>
</comment>
<dbReference type="InterPro" id="IPR051911">
    <property type="entry name" value="SDR_oxidoreductase"/>
</dbReference>
<evidence type="ECO:0000313" key="3">
    <source>
        <dbReference type="Proteomes" id="UP001344447"/>
    </source>
</evidence>
<dbReference type="PANTHER" id="PTHR43976:SF5">
    <property type="entry name" value="GLUCOSE_RIBITOL DEHYDROGENASE FAMILY PROTEIN-RELATED"/>
    <property type="match status" value="1"/>
</dbReference>
<dbReference type="InterPro" id="IPR020904">
    <property type="entry name" value="Sc_DH/Rdtase_CS"/>
</dbReference>
<dbReference type="Gene3D" id="3.40.50.720">
    <property type="entry name" value="NAD(P)-binding Rossmann-like Domain"/>
    <property type="match status" value="1"/>
</dbReference>
<keyword evidence="3" id="KW-1185">Reference proteome</keyword>